<evidence type="ECO:0008006" key="4">
    <source>
        <dbReference type="Google" id="ProtNLM"/>
    </source>
</evidence>
<feature type="compositionally biased region" description="Acidic residues" evidence="1">
    <location>
        <begin position="265"/>
        <end position="284"/>
    </location>
</feature>
<name>A0A1L0CNT0_9ASCO</name>
<evidence type="ECO:0000256" key="1">
    <source>
        <dbReference type="SAM" id="MobiDB-lite"/>
    </source>
</evidence>
<proteinExistence type="predicted"/>
<evidence type="ECO:0000313" key="3">
    <source>
        <dbReference type="Proteomes" id="UP000183365"/>
    </source>
</evidence>
<sequence length="377" mass="42560">MMEFEENNKKKQLNRLNKMLDLADKTGSTSDLANVNDDTQYNETTTNTILHTPMEGDRILSDIQEANVSQEEPVSLFSNSLGKKMINVTKDNHIKPPMRSRNRPVSTDASSLGSELNKMISNEVSHPSSPLKNRRLPLSPRKFDLQREAKRQSLDDVQDKLSEQLEELKSIASGGDGKENDNVFNFEKPPVDHQGLAIESTESLDKFYSAANSVEEDVSMSEMSNTLAHNVGIKRASGNFKKISVSDLPQEDSRVENSVLKSYEDVTETNDAEEEDDDDEYEDISEPVVETRNLKNSIKKKLNTPHKFNLSTMESLLGSMHQVNDFENLGMRDEERKYLQLLVNNLSKLTADMILDPSKYEEGLRRLKKAALALEGF</sequence>
<reference evidence="3" key="1">
    <citation type="submission" date="2016-11" db="EMBL/GenBank/DDBJ databases">
        <authorList>
            <person name="Guldener U."/>
        </authorList>
    </citation>
    <scope>NUCLEOTIDE SEQUENCE [LARGE SCALE GENOMIC DNA]</scope>
</reference>
<keyword evidence="3" id="KW-1185">Reference proteome</keyword>
<dbReference type="VEuPathDB" id="FungiDB:HGUI_02773"/>
<evidence type="ECO:0000313" key="2">
    <source>
        <dbReference type="EMBL" id="SGZ40573.1"/>
    </source>
</evidence>
<gene>
    <name evidence="2" type="ORF">HGUI_02773</name>
</gene>
<feature type="region of interest" description="Disordered" evidence="1">
    <location>
        <begin position="92"/>
        <end position="113"/>
    </location>
</feature>
<protein>
    <recommendedName>
        <fullName evidence="4">Protein NBA1</fullName>
    </recommendedName>
</protein>
<feature type="compositionally biased region" description="Polar residues" evidence="1">
    <location>
        <begin position="103"/>
        <end position="113"/>
    </location>
</feature>
<dbReference type="Proteomes" id="UP000183365">
    <property type="component" value="Unassembled WGS sequence"/>
</dbReference>
<dbReference type="EMBL" id="FQNF01000055">
    <property type="protein sequence ID" value="SGZ40573.1"/>
    <property type="molecule type" value="Genomic_DNA"/>
</dbReference>
<feature type="region of interest" description="Disordered" evidence="1">
    <location>
        <begin position="246"/>
        <end position="284"/>
    </location>
</feature>
<organism evidence="2 3">
    <name type="scientific">Hanseniaspora guilliermondii</name>
    <dbReference type="NCBI Taxonomy" id="56406"/>
    <lineage>
        <taxon>Eukaryota</taxon>
        <taxon>Fungi</taxon>
        <taxon>Dikarya</taxon>
        <taxon>Ascomycota</taxon>
        <taxon>Saccharomycotina</taxon>
        <taxon>Saccharomycetes</taxon>
        <taxon>Saccharomycodales</taxon>
        <taxon>Saccharomycodaceae</taxon>
        <taxon>Hanseniaspora</taxon>
    </lineage>
</organism>
<dbReference type="AlphaFoldDB" id="A0A1L0CNT0"/>
<dbReference type="OrthoDB" id="4067583at2759"/>
<accession>A0A1L0CNT0</accession>